<reference evidence="1 2" key="1">
    <citation type="journal article" date="2018" name="BMC Genomics">
        <title>High genomic variability in the plant pathogenic bacterium Pectobacterium parmentieri deciphered from de novo assembled complete genomes.</title>
        <authorList>
            <person name="Zoledowska S."/>
            <person name="Motyka-Pomagruk A."/>
            <person name="Sledz W."/>
            <person name="Mengoni A."/>
            <person name="Lojkowska E."/>
        </authorList>
    </citation>
    <scope>NUCLEOTIDE SEQUENCE [LARGE SCALE GENOMIC DNA]</scope>
    <source>
        <strain evidence="1 2">IFB5626</strain>
    </source>
</reference>
<dbReference type="KEGG" id="ppar:A8F97_10210"/>
<sequence>MHIFNDPSESQKYSESIHCAANNLLDAFKGGDTRIALEILDWMKDAVIANSSVVATEDAICVNASSPSFPLKVISIKRG</sequence>
<evidence type="ECO:0000313" key="2">
    <source>
        <dbReference type="Proteomes" id="UP000269665"/>
    </source>
</evidence>
<dbReference type="AlphaFoldDB" id="A0A8B3F6Z0"/>
<proteinExistence type="predicted"/>
<dbReference type="RefSeq" id="WP_033071261.1">
    <property type="nucleotide sequence ID" value="NZ_CP015749.1"/>
</dbReference>
<gene>
    <name evidence="1" type="ORF">C5E00_02385</name>
</gene>
<protein>
    <submittedName>
        <fullName evidence="1">Uncharacterized protein</fullName>
    </submittedName>
</protein>
<dbReference type="GeneID" id="45849836"/>
<comment type="caution">
    <text evidence="1">The sequence shown here is derived from an EMBL/GenBank/DDBJ whole genome shotgun (WGS) entry which is preliminary data.</text>
</comment>
<dbReference type="EMBL" id="PSZG01000001">
    <property type="protein sequence ID" value="RKO75711.1"/>
    <property type="molecule type" value="Genomic_DNA"/>
</dbReference>
<organism evidence="1 2">
    <name type="scientific">Pectobacterium parmentieri</name>
    <dbReference type="NCBI Taxonomy" id="1905730"/>
    <lineage>
        <taxon>Bacteria</taxon>
        <taxon>Pseudomonadati</taxon>
        <taxon>Pseudomonadota</taxon>
        <taxon>Gammaproteobacteria</taxon>
        <taxon>Enterobacterales</taxon>
        <taxon>Pectobacteriaceae</taxon>
        <taxon>Pectobacterium</taxon>
    </lineage>
</organism>
<name>A0A8B3F6Z0_PECPM</name>
<evidence type="ECO:0000313" key="1">
    <source>
        <dbReference type="EMBL" id="RKO75711.1"/>
    </source>
</evidence>
<dbReference type="Proteomes" id="UP000269665">
    <property type="component" value="Unassembled WGS sequence"/>
</dbReference>
<accession>A0A8B3F6Z0</accession>